<evidence type="ECO:0008006" key="3">
    <source>
        <dbReference type="Google" id="ProtNLM"/>
    </source>
</evidence>
<comment type="caution">
    <text evidence="1">The sequence shown here is derived from an EMBL/GenBank/DDBJ whole genome shotgun (WGS) entry which is preliminary data.</text>
</comment>
<proteinExistence type="predicted"/>
<sequence>MRRAFLCGDDGCSGRFWEGRFKSQALLDEAAVLACMAYVDLNPIRAKMATTPERSDHTSVQLRIQAAL</sequence>
<dbReference type="InterPro" id="IPR036515">
    <property type="entry name" value="Transposase_17_sf"/>
</dbReference>
<reference evidence="1 2" key="1">
    <citation type="submission" date="2021-05" db="EMBL/GenBank/DDBJ databases">
        <title>Molecular characterization for Shewanella algae harboring chromosomal blaOXA-55-like strains isolated from clinical and environment sample.</title>
        <authorList>
            <person name="Ohama Y."/>
            <person name="Aoki K."/>
            <person name="Harada S."/>
            <person name="Moriya K."/>
            <person name="Ishii Y."/>
            <person name="Tateda K."/>
        </authorList>
    </citation>
    <scope>NUCLEOTIDE SEQUENCE [LARGE SCALE GENOMIC DNA]</scope>
    <source>
        <strain evidence="1 2">LMG 23746</strain>
    </source>
</reference>
<dbReference type="SUPFAM" id="SSF143422">
    <property type="entry name" value="Transposase IS200-like"/>
    <property type="match status" value="1"/>
</dbReference>
<protein>
    <recommendedName>
        <fullName evidence="3">Transposase</fullName>
    </recommendedName>
</protein>
<gene>
    <name evidence="1" type="ORF">TUM4630_36310</name>
</gene>
<accession>A0ABQ4NTR8</accession>
<evidence type="ECO:0000313" key="2">
    <source>
        <dbReference type="Proteomes" id="UP000761574"/>
    </source>
</evidence>
<keyword evidence="2" id="KW-1185">Reference proteome</keyword>
<dbReference type="Proteomes" id="UP000761574">
    <property type="component" value="Unassembled WGS sequence"/>
</dbReference>
<dbReference type="PANTHER" id="PTHR34322:SF2">
    <property type="entry name" value="TRANSPOSASE IS200-LIKE DOMAIN-CONTAINING PROTEIN"/>
    <property type="match status" value="1"/>
</dbReference>
<dbReference type="Gene3D" id="3.30.70.1290">
    <property type="entry name" value="Transposase IS200-like"/>
    <property type="match status" value="1"/>
</dbReference>
<dbReference type="EMBL" id="BPFB01000108">
    <property type="protein sequence ID" value="GIU03139.1"/>
    <property type="molecule type" value="Genomic_DNA"/>
</dbReference>
<evidence type="ECO:0000313" key="1">
    <source>
        <dbReference type="EMBL" id="GIU03139.1"/>
    </source>
</evidence>
<organism evidence="1 2">
    <name type="scientific">Shewanella algidipiscicola</name>
    <dbReference type="NCBI Taxonomy" id="614070"/>
    <lineage>
        <taxon>Bacteria</taxon>
        <taxon>Pseudomonadati</taxon>
        <taxon>Pseudomonadota</taxon>
        <taxon>Gammaproteobacteria</taxon>
        <taxon>Alteromonadales</taxon>
        <taxon>Shewanellaceae</taxon>
        <taxon>Shewanella</taxon>
    </lineage>
</organism>
<dbReference type="PANTHER" id="PTHR34322">
    <property type="entry name" value="TRANSPOSASE, Y1_TNP DOMAIN-CONTAINING"/>
    <property type="match status" value="1"/>
</dbReference>
<name>A0ABQ4NTR8_9GAMM</name>